<feature type="domain" description="eCIS core" evidence="2">
    <location>
        <begin position="147"/>
        <end position="224"/>
    </location>
</feature>
<protein>
    <submittedName>
        <fullName evidence="3">DUF4157 domain-containing protein</fullName>
    </submittedName>
</protein>
<keyword evidence="4" id="KW-1185">Reference proteome</keyword>
<gene>
    <name evidence="3" type="ORF">JMJ58_04030</name>
</gene>
<evidence type="ECO:0000313" key="4">
    <source>
        <dbReference type="Proteomes" id="UP000637819"/>
    </source>
</evidence>
<dbReference type="AlphaFoldDB" id="A0A8T8E3E0"/>
<reference evidence="3 4" key="1">
    <citation type="submission" date="2021-01" db="EMBL/GenBank/DDBJ databases">
        <title>Genome Sequence and Methylation Pattern of Haloterrigena salifodinae BOL5-1, An Extremely Halophilic Archaeon from a Bolivian Salt Mine.</title>
        <authorList>
            <person name="DasSarma P."/>
            <person name="Anton B.P."/>
            <person name="DasSarma S.L."/>
            <person name="von Ehrenheim H.A.L."/>
            <person name="Martinez F.L."/>
            <person name="Guzman D."/>
            <person name="Roberts R.J."/>
            <person name="DasSarma S."/>
        </authorList>
    </citation>
    <scope>NUCLEOTIDE SEQUENCE [LARGE SCALE GENOMIC DNA]</scope>
    <source>
        <strain evidence="3 4">BOL5-1</strain>
    </source>
</reference>
<proteinExistence type="predicted"/>
<sequence>MEFRSLSEVTDDTERSAGGRRDRKRSSPSVRSSDRQPARSAEKRFGVDCYKDGLDTVLQRLANDHGPQQVREWADEGMPVDTMGKPRDMEQFRDRQRERPAAVPTDIERQNNKSVQRSRGAHNESANAGDTQVPDSVRDVISSPGQPLEASIQRAMEERMGDSLGDVQIHTGPQAANACEDINARAFTVGNHIAFNHGEYDPESAGGQHVLAHELAHVRQQTGAAVSMLPQDQDGDLEIDPDPRLEREAEETADRVMRGGKLGLFRMHKTEIHVQRMPDAEKLEKAREQIVGRPQDESESVEIPADPEVLAEEVQQLKNGQAQIMGTILTAKPGAPTDGGWGLVATKGVLGSLAGAGAGATIGAAAGSIVPGLGTVAGAAIGAGISGAASDLTKKGIEFMSSNRPGSESERLEDMYRDIQGMYRELKEGSEHDTSNKVDF</sequence>
<accession>A0A8T8E3E0</accession>
<dbReference type="GeneID" id="62874264"/>
<dbReference type="Pfam" id="PF13699">
    <property type="entry name" value="eCIS_core"/>
    <property type="match status" value="1"/>
</dbReference>
<dbReference type="RefSeq" id="WP_204748452.1">
    <property type="nucleotide sequence ID" value="NZ_CP069188.1"/>
</dbReference>
<dbReference type="KEGG" id="hsal:JMJ58_04030"/>
<dbReference type="EMBL" id="CP069188">
    <property type="protein sequence ID" value="QRV16073.1"/>
    <property type="molecule type" value="Genomic_DNA"/>
</dbReference>
<name>A0A8T8E3E0_9EURY</name>
<feature type="compositionally biased region" description="Polar residues" evidence="1">
    <location>
        <begin position="124"/>
        <end position="134"/>
    </location>
</feature>
<feature type="region of interest" description="Disordered" evidence="1">
    <location>
        <begin position="1"/>
        <end position="49"/>
    </location>
</feature>
<feature type="compositionally biased region" description="Basic and acidic residues" evidence="1">
    <location>
        <begin position="84"/>
        <end position="111"/>
    </location>
</feature>
<dbReference type="OrthoDB" id="186293at2157"/>
<feature type="compositionally biased region" description="Basic and acidic residues" evidence="1">
    <location>
        <begin position="32"/>
        <end position="49"/>
    </location>
</feature>
<evidence type="ECO:0000313" key="3">
    <source>
        <dbReference type="EMBL" id="QRV16073.1"/>
    </source>
</evidence>
<feature type="region of interest" description="Disordered" evidence="1">
    <location>
        <begin position="63"/>
        <end position="136"/>
    </location>
</feature>
<dbReference type="InterPro" id="IPR025295">
    <property type="entry name" value="eCIS_core_dom"/>
</dbReference>
<organism evidence="3 4">
    <name type="scientific">Haloterrigena salifodinae</name>
    <dbReference type="NCBI Taxonomy" id="2675099"/>
    <lineage>
        <taxon>Archaea</taxon>
        <taxon>Methanobacteriati</taxon>
        <taxon>Methanobacteriota</taxon>
        <taxon>Stenosarchaea group</taxon>
        <taxon>Halobacteria</taxon>
        <taxon>Halobacteriales</taxon>
        <taxon>Natrialbaceae</taxon>
        <taxon>Haloterrigena</taxon>
    </lineage>
</organism>
<evidence type="ECO:0000259" key="2">
    <source>
        <dbReference type="Pfam" id="PF13699"/>
    </source>
</evidence>
<dbReference type="Proteomes" id="UP000637819">
    <property type="component" value="Chromosome"/>
</dbReference>
<evidence type="ECO:0000256" key="1">
    <source>
        <dbReference type="SAM" id="MobiDB-lite"/>
    </source>
</evidence>